<name>Q20YQ8_RHOPB</name>
<dbReference type="GO" id="GO:0016740">
    <property type="term" value="F:transferase activity"/>
    <property type="evidence" value="ECO:0007669"/>
    <property type="project" value="UniProtKB-KW"/>
</dbReference>
<dbReference type="OrthoDB" id="9769600at2"/>
<reference evidence="1" key="1">
    <citation type="submission" date="2006-03" db="EMBL/GenBank/DDBJ databases">
        <title>Complete sequence of Rhodopseudomonas palustris BisB18.</title>
        <authorList>
            <consortium name="US DOE Joint Genome Institute"/>
            <person name="Copeland A."/>
            <person name="Lucas S."/>
            <person name="Lapidus A."/>
            <person name="Barry K."/>
            <person name="Detter J.C."/>
            <person name="Glavina del Rio T."/>
            <person name="Hammon N."/>
            <person name="Israni S."/>
            <person name="Dalin E."/>
            <person name="Tice H."/>
            <person name="Pitluck S."/>
            <person name="Chain P."/>
            <person name="Malfatti S."/>
            <person name="Shin M."/>
            <person name="Vergez L."/>
            <person name="Schmutz J."/>
            <person name="Larimer F."/>
            <person name="Land M."/>
            <person name="Hauser L."/>
            <person name="Pelletier D.A."/>
            <person name="Kyrpides N."/>
            <person name="Anderson I."/>
            <person name="Oda Y."/>
            <person name="Harwood C.S."/>
            <person name="Richardson P."/>
        </authorList>
    </citation>
    <scope>NUCLEOTIDE SEQUENCE [LARGE SCALE GENOMIC DNA]</scope>
    <source>
        <strain evidence="1">BisB18</strain>
    </source>
</reference>
<dbReference type="HOGENOM" id="CLU_041132_1_1_5"/>
<organism evidence="1">
    <name type="scientific">Rhodopseudomonas palustris (strain BisB18)</name>
    <dbReference type="NCBI Taxonomy" id="316056"/>
    <lineage>
        <taxon>Bacteria</taxon>
        <taxon>Pseudomonadati</taxon>
        <taxon>Pseudomonadota</taxon>
        <taxon>Alphaproteobacteria</taxon>
        <taxon>Hyphomicrobiales</taxon>
        <taxon>Nitrobacteraceae</taxon>
        <taxon>Rhodopseudomonas</taxon>
    </lineage>
</organism>
<keyword evidence="1" id="KW-0808">Transferase</keyword>
<dbReference type="Pfam" id="PF13692">
    <property type="entry name" value="Glyco_trans_1_4"/>
    <property type="match status" value="1"/>
</dbReference>
<dbReference type="RefSeq" id="WP_011474609.1">
    <property type="nucleotide sequence ID" value="NC_007925.1"/>
</dbReference>
<dbReference type="PANTHER" id="PTHR12526:SF630">
    <property type="entry name" value="GLYCOSYLTRANSFERASE"/>
    <property type="match status" value="1"/>
</dbReference>
<dbReference type="KEGG" id="rpc:RPC_4204"/>
<dbReference type="CAZy" id="GT4">
    <property type="family name" value="Glycosyltransferase Family 4"/>
</dbReference>
<dbReference type="PANTHER" id="PTHR12526">
    <property type="entry name" value="GLYCOSYLTRANSFERASE"/>
    <property type="match status" value="1"/>
</dbReference>
<dbReference type="STRING" id="316056.RPC_4204"/>
<dbReference type="Gene3D" id="3.40.50.2000">
    <property type="entry name" value="Glycogen Phosphorylase B"/>
    <property type="match status" value="1"/>
</dbReference>
<dbReference type="Gene3D" id="3.40.50.11010">
    <property type="match status" value="1"/>
</dbReference>
<protein>
    <submittedName>
        <fullName evidence="1">Glycosyl transferase, group 1</fullName>
    </submittedName>
</protein>
<dbReference type="eggNOG" id="COG0438">
    <property type="taxonomic scope" value="Bacteria"/>
</dbReference>
<evidence type="ECO:0000313" key="1">
    <source>
        <dbReference type="EMBL" id="ABD89728.1"/>
    </source>
</evidence>
<accession>Q20YQ8</accession>
<sequence length="398" mass="44312">MTTRRADVVMFSTADWASQYWTNKQHTAAHLAARGHRVLYVETVGLRRPGLNSMDVGRIWARLRRGLKPIAEVRDNLWVLSPLTVPLGQRYAPIAAFNRWQLRARIGGWLRKHRIGRPLIWTYHPYMLEAAEALDPSAMVYHCVDDIGAVPGVDRAAYDAAEQRLLRRVDLAFTTSGHLQQRCAAIAGERARYFGNVADIDHFATARGNIDLPPELAAIPRPRLGYVGVISDFKIDLELLQTLAVAHPDWHFVFIGDEREGQHSDVVTRMAQLSNVHFLGWRSYQDLPRYLAGFDVGLLPQLINDYTRAMFPMKFFEYLAAGLPVVATPLPALRDLAAVHGIGADTATFAQAISAALDGRGPQPLPIDDPLLQANSWDARLDQMLAMIEATSAASPRG</sequence>
<dbReference type="EMBL" id="CP000301">
    <property type="protein sequence ID" value="ABD89728.1"/>
    <property type="molecule type" value="Genomic_DNA"/>
</dbReference>
<dbReference type="SUPFAM" id="SSF53756">
    <property type="entry name" value="UDP-Glycosyltransferase/glycogen phosphorylase"/>
    <property type="match status" value="1"/>
</dbReference>
<gene>
    <name evidence="1" type="ordered locus">RPC_4204</name>
</gene>
<dbReference type="AlphaFoldDB" id="Q20YQ8"/>
<proteinExistence type="predicted"/>